<feature type="compositionally biased region" description="Low complexity" evidence="1">
    <location>
        <begin position="1"/>
        <end position="18"/>
    </location>
</feature>
<evidence type="ECO:0000256" key="1">
    <source>
        <dbReference type="SAM" id="MobiDB-lite"/>
    </source>
</evidence>
<dbReference type="Proteomes" id="UP000430120">
    <property type="component" value="Unassembled WGS sequence"/>
</dbReference>
<gene>
    <name evidence="2" type="ORF">F7Q92_17505</name>
</gene>
<sequence length="62" mass="6549">MTHTRTPSTTPSGATAAPGMPPIHRGSMKPQPWLGVTRRLRGDTAPADARRPLAVCQRSSGT</sequence>
<evidence type="ECO:0000313" key="2">
    <source>
        <dbReference type="EMBL" id="KAB0576704.1"/>
    </source>
</evidence>
<organism evidence="2 3">
    <name type="scientific">Ideonella dechloratans</name>
    <dbReference type="NCBI Taxonomy" id="36863"/>
    <lineage>
        <taxon>Bacteria</taxon>
        <taxon>Pseudomonadati</taxon>
        <taxon>Pseudomonadota</taxon>
        <taxon>Betaproteobacteria</taxon>
        <taxon>Burkholderiales</taxon>
        <taxon>Sphaerotilaceae</taxon>
        <taxon>Ideonella</taxon>
    </lineage>
</organism>
<keyword evidence="3" id="KW-1185">Reference proteome</keyword>
<dbReference type="RefSeq" id="WP_151125384.1">
    <property type="nucleotide sequence ID" value="NZ_VZPB01000055.1"/>
</dbReference>
<dbReference type="EMBL" id="VZPB01000055">
    <property type="protein sequence ID" value="KAB0576704.1"/>
    <property type="molecule type" value="Genomic_DNA"/>
</dbReference>
<dbReference type="AlphaFoldDB" id="A0A643F7R1"/>
<name>A0A643F7R1_IDEDE</name>
<comment type="caution">
    <text evidence="2">The sequence shown here is derived from an EMBL/GenBank/DDBJ whole genome shotgun (WGS) entry which is preliminary data.</text>
</comment>
<feature type="non-terminal residue" evidence="2">
    <location>
        <position position="62"/>
    </location>
</feature>
<protein>
    <submittedName>
        <fullName evidence="2">Uncharacterized protein</fullName>
    </submittedName>
</protein>
<reference evidence="2 3" key="1">
    <citation type="submission" date="2019-09" db="EMBL/GenBank/DDBJ databases">
        <title>Draft genome sequences of 48 bacterial type strains from the CCUG.</title>
        <authorList>
            <person name="Tunovic T."/>
            <person name="Pineiro-Iglesias B."/>
            <person name="Unosson C."/>
            <person name="Inganas E."/>
            <person name="Ohlen M."/>
            <person name="Cardew S."/>
            <person name="Jensie-Markopoulos S."/>
            <person name="Salva-Serra F."/>
            <person name="Jaen-Luchoro D."/>
            <person name="Karlsson R."/>
            <person name="Svensson-Stadler L."/>
            <person name="Chun J."/>
            <person name="Moore E."/>
        </authorList>
    </citation>
    <scope>NUCLEOTIDE SEQUENCE [LARGE SCALE GENOMIC DNA]</scope>
    <source>
        <strain evidence="2 3">CCUG 30977</strain>
    </source>
</reference>
<proteinExistence type="predicted"/>
<evidence type="ECO:0000313" key="3">
    <source>
        <dbReference type="Proteomes" id="UP000430120"/>
    </source>
</evidence>
<feature type="region of interest" description="Disordered" evidence="1">
    <location>
        <begin position="1"/>
        <end position="62"/>
    </location>
</feature>
<accession>A0A643F7R1</accession>